<evidence type="ECO:0000313" key="2">
    <source>
        <dbReference type="Proteomes" id="UP000814140"/>
    </source>
</evidence>
<dbReference type="Proteomes" id="UP000814140">
    <property type="component" value="Unassembled WGS sequence"/>
</dbReference>
<gene>
    <name evidence="1" type="ORF">BV25DRAFT_1812519</name>
</gene>
<reference evidence="1" key="1">
    <citation type="submission" date="2021-03" db="EMBL/GenBank/DDBJ databases">
        <authorList>
            <consortium name="DOE Joint Genome Institute"/>
            <person name="Ahrendt S."/>
            <person name="Looney B.P."/>
            <person name="Miyauchi S."/>
            <person name="Morin E."/>
            <person name="Drula E."/>
            <person name="Courty P.E."/>
            <person name="Chicoki N."/>
            <person name="Fauchery L."/>
            <person name="Kohler A."/>
            <person name="Kuo A."/>
            <person name="Labutti K."/>
            <person name="Pangilinan J."/>
            <person name="Lipzen A."/>
            <person name="Riley R."/>
            <person name="Andreopoulos W."/>
            <person name="He G."/>
            <person name="Johnson J."/>
            <person name="Barry K.W."/>
            <person name="Grigoriev I.V."/>
            <person name="Nagy L."/>
            <person name="Hibbett D."/>
            <person name="Henrissat B."/>
            <person name="Matheny P.B."/>
            <person name="Labbe J."/>
            <person name="Martin F."/>
        </authorList>
    </citation>
    <scope>NUCLEOTIDE SEQUENCE</scope>
    <source>
        <strain evidence="1">HHB10654</strain>
    </source>
</reference>
<reference evidence="1" key="2">
    <citation type="journal article" date="2022" name="New Phytol.">
        <title>Evolutionary transition to the ectomycorrhizal habit in the genomes of a hyperdiverse lineage of mushroom-forming fungi.</title>
        <authorList>
            <person name="Looney B."/>
            <person name="Miyauchi S."/>
            <person name="Morin E."/>
            <person name="Drula E."/>
            <person name="Courty P.E."/>
            <person name="Kohler A."/>
            <person name="Kuo A."/>
            <person name="LaButti K."/>
            <person name="Pangilinan J."/>
            <person name="Lipzen A."/>
            <person name="Riley R."/>
            <person name="Andreopoulos W."/>
            <person name="He G."/>
            <person name="Johnson J."/>
            <person name="Nolan M."/>
            <person name="Tritt A."/>
            <person name="Barry K.W."/>
            <person name="Grigoriev I.V."/>
            <person name="Nagy L.G."/>
            <person name="Hibbett D."/>
            <person name="Henrissat B."/>
            <person name="Matheny P.B."/>
            <person name="Labbe J."/>
            <person name="Martin F.M."/>
        </authorList>
    </citation>
    <scope>NUCLEOTIDE SEQUENCE</scope>
    <source>
        <strain evidence="1">HHB10654</strain>
    </source>
</reference>
<organism evidence="1 2">
    <name type="scientific">Artomyces pyxidatus</name>
    <dbReference type="NCBI Taxonomy" id="48021"/>
    <lineage>
        <taxon>Eukaryota</taxon>
        <taxon>Fungi</taxon>
        <taxon>Dikarya</taxon>
        <taxon>Basidiomycota</taxon>
        <taxon>Agaricomycotina</taxon>
        <taxon>Agaricomycetes</taxon>
        <taxon>Russulales</taxon>
        <taxon>Auriscalpiaceae</taxon>
        <taxon>Artomyces</taxon>
    </lineage>
</organism>
<sequence>MSYAPDEPIALLHKERGFYVTAVLGGAAWGKTCILLTLFIQCCSGLISNVKRKPNHRYLLAYVSIMFSLGSVGIFTHVKWIQEFEIDNRNYPGGPIAYYSRYYATPLNVTGVVAYFIMNWMADSLLLFRVYVIWNRRKSIIAFPVLMFSTSFSLSVVDLITVSHPGNNMFSHSAVNFGLVYWSFSIALNVILTTLIVGRLLYMRRRIADGPFNGSHTNVYLSIAAILVESAALYSICMIVFLIGYSTDGMLQFSVEAVQLIQGVAPLMIILRVANGRAWSYETTKVLQERSILLPPVFAPRKEGVTFSSGGSNTILDSSSGDAVHAVALSSLQNVHAHGLQDDVDTKSS</sequence>
<accession>A0ACB8SLE5</accession>
<dbReference type="EMBL" id="MU277248">
    <property type="protein sequence ID" value="KAI0057349.1"/>
    <property type="molecule type" value="Genomic_DNA"/>
</dbReference>
<comment type="caution">
    <text evidence="1">The sequence shown here is derived from an EMBL/GenBank/DDBJ whole genome shotgun (WGS) entry which is preliminary data.</text>
</comment>
<name>A0ACB8SLE5_9AGAM</name>
<proteinExistence type="predicted"/>
<evidence type="ECO:0000313" key="1">
    <source>
        <dbReference type="EMBL" id="KAI0057349.1"/>
    </source>
</evidence>
<protein>
    <submittedName>
        <fullName evidence="1">Uncharacterized protein</fullName>
    </submittedName>
</protein>
<keyword evidence="2" id="KW-1185">Reference proteome</keyword>